<feature type="transmembrane region" description="Helical" evidence="6">
    <location>
        <begin position="158"/>
        <end position="180"/>
    </location>
</feature>
<dbReference type="OrthoDB" id="5906224at2"/>
<feature type="transmembrane region" description="Helical" evidence="6">
    <location>
        <begin position="132"/>
        <end position="152"/>
    </location>
</feature>
<evidence type="ECO:0000256" key="6">
    <source>
        <dbReference type="SAM" id="Phobius"/>
    </source>
</evidence>
<name>A0A017HKT2_9RHOB</name>
<dbReference type="AlphaFoldDB" id="A0A017HKT2"/>
<evidence type="ECO:0000313" key="7">
    <source>
        <dbReference type="EMBL" id="EYD74935.1"/>
    </source>
</evidence>
<feature type="transmembrane region" description="Helical" evidence="6">
    <location>
        <begin position="192"/>
        <end position="209"/>
    </location>
</feature>
<feature type="transmembrane region" description="Helical" evidence="6">
    <location>
        <begin position="100"/>
        <end position="120"/>
    </location>
</feature>
<organism evidence="7 8">
    <name type="scientific">Rubellimicrobium mesophilum DSM 19309</name>
    <dbReference type="NCBI Taxonomy" id="442562"/>
    <lineage>
        <taxon>Bacteria</taxon>
        <taxon>Pseudomonadati</taxon>
        <taxon>Pseudomonadota</taxon>
        <taxon>Alphaproteobacteria</taxon>
        <taxon>Rhodobacterales</taxon>
        <taxon>Roseobacteraceae</taxon>
        <taxon>Rubellimicrobium</taxon>
    </lineage>
</organism>
<comment type="caution">
    <text evidence="7">The sequence shown here is derived from an EMBL/GenBank/DDBJ whole genome shotgun (WGS) entry which is preliminary data.</text>
</comment>
<dbReference type="HOGENOM" id="CLU_587774_0_0_5"/>
<evidence type="ECO:0000256" key="5">
    <source>
        <dbReference type="ARBA" id="ARBA00023136"/>
    </source>
</evidence>
<feature type="transmembrane region" description="Helical" evidence="6">
    <location>
        <begin position="215"/>
        <end position="239"/>
    </location>
</feature>
<feature type="transmembrane region" description="Helical" evidence="6">
    <location>
        <begin position="374"/>
        <end position="393"/>
    </location>
</feature>
<evidence type="ECO:0000256" key="1">
    <source>
        <dbReference type="ARBA" id="ARBA00004651"/>
    </source>
</evidence>
<keyword evidence="5 6" id="KW-0472">Membrane</keyword>
<dbReference type="Proteomes" id="UP000019666">
    <property type="component" value="Unassembled WGS sequence"/>
</dbReference>
<gene>
    <name evidence="7" type="ORF">Rumeso_03496</name>
</gene>
<evidence type="ECO:0000256" key="4">
    <source>
        <dbReference type="ARBA" id="ARBA00022989"/>
    </source>
</evidence>
<dbReference type="STRING" id="442562.Rumeso_03496"/>
<evidence type="ECO:0000256" key="3">
    <source>
        <dbReference type="ARBA" id="ARBA00022692"/>
    </source>
</evidence>
<dbReference type="RefSeq" id="WP_037282979.1">
    <property type="nucleotide sequence ID" value="NZ_KK088614.1"/>
</dbReference>
<keyword evidence="2" id="KW-1003">Cell membrane</keyword>
<accession>A0A017HKT2</accession>
<proteinExistence type="predicted"/>
<dbReference type="PANTHER" id="PTHR30250:SF31">
    <property type="entry name" value="INNER MEMBRANE PROTEIN YGHQ"/>
    <property type="match status" value="1"/>
</dbReference>
<feature type="transmembrane region" description="Helical" evidence="6">
    <location>
        <begin position="428"/>
        <end position="449"/>
    </location>
</feature>
<evidence type="ECO:0000313" key="8">
    <source>
        <dbReference type="Proteomes" id="UP000019666"/>
    </source>
</evidence>
<protein>
    <recommendedName>
        <fullName evidence="9">Polysaccharide biosynthesis protein C-terminal domain-containing protein</fullName>
    </recommendedName>
</protein>
<reference evidence="7 8" key="1">
    <citation type="submission" date="2013-02" db="EMBL/GenBank/DDBJ databases">
        <authorList>
            <person name="Fiebig A."/>
            <person name="Goeker M."/>
            <person name="Klenk H.-P.P."/>
        </authorList>
    </citation>
    <scope>NUCLEOTIDE SEQUENCE [LARGE SCALE GENOMIC DNA]</scope>
    <source>
        <strain evidence="7 8">DSM 19309</strain>
    </source>
</reference>
<evidence type="ECO:0000256" key="2">
    <source>
        <dbReference type="ARBA" id="ARBA00022475"/>
    </source>
</evidence>
<dbReference type="InterPro" id="IPR050833">
    <property type="entry name" value="Poly_Biosynth_Transport"/>
</dbReference>
<feature type="transmembrane region" description="Helical" evidence="6">
    <location>
        <begin position="73"/>
        <end position="94"/>
    </location>
</feature>
<feature type="transmembrane region" description="Helical" evidence="6">
    <location>
        <begin position="282"/>
        <end position="305"/>
    </location>
</feature>
<dbReference type="PANTHER" id="PTHR30250">
    <property type="entry name" value="PST FAMILY PREDICTED COLANIC ACID TRANSPORTER"/>
    <property type="match status" value="1"/>
</dbReference>
<dbReference type="EMBL" id="AOSK01000098">
    <property type="protein sequence ID" value="EYD74935.1"/>
    <property type="molecule type" value="Genomic_DNA"/>
</dbReference>
<comment type="subcellular location">
    <subcellularLocation>
        <location evidence="1">Cell membrane</location>
        <topology evidence="1">Multi-pass membrane protein</topology>
    </subcellularLocation>
</comment>
<dbReference type="Pfam" id="PF01943">
    <property type="entry name" value="Polysacc_synt"/>
    <property type="match status" value="1"/>
</dbReference>
<feature type="transmembrane region" description="Helical" evidence="6">
    <location>
        <begin position="405"/>
        <end position="422"/>
    </location>
</feature>
<keyword evidence="4 6" id="KW-1133">Transmembrane helix</keyword>
<keyword evidence="3 6" id="KW-0812">Transmembrane</keyword>
<keyword evidence="8" id="KW-1185">Reference proteome</keyword>
<feature type="transmembrane region" description="Helical" evidence="6">
    <location>
        <begin position="317"/>
        <end position="336"/>
    </location>
</feature>
<evidence type="ECO:0008006" key="9">
    <source>
        <dbReference type="Google" id="ProtNLM"/>
    </source>
</evidence>
<dbReference type="InterPro" id="IPR002797">
    <property type="entry name" value="Polysacc_synth"/>
</dbReference>
<feature type="transmembrane region" description="Helical" evidence="6">
    <location>
        <begin position="38"/>
        <end position="61"/>
    </location>
</feature>
<sequence length="465" mass="49811">MFWFVLPRLIAALLTFATMIMFSRMLGAVEFGHYNIVIVLGTMVHMYLFSWVNTSLARFYFAPEFKGELVASALGILTLLAAVLGTACIGLYVFGPEAGVTIAPVLIIVYGLTQMVHELAVTILRVLNLKRVYAVVVYFRPVVALALGAVLVLGGYGWVGAVGAASAGAGIAGLVILCRFTATRPRLPDLRTLRVLLSYGLPLTIVQSFELGLLLISQALLLFFSDAAAVGLFTAAHVLCFRSIRMLMTEVSKASSPEIFAAHEGEGKAHADIALSRYLSRLLLLSVPLTEVLILANDTIAHLLFRPEMAAGVAQQLPWLACAAFGFGLQGSFFSYAFTITRGTFRQLLVVCAATALHAAFTVLGAWLAGPLGVALATLATACSTLWLSVLVGREKYRVPYSKSELRKLLVGVLAFLPWGVAADYADLPALALALLVVGGIVGISALYLSGYEGMRRLKAPRHSP</sequence>
<feature type="transmembrane region" description="Helical" evidence="6">
    <location>
        <begin position="348"/>
        <end position="368"/>
    </location>
</feature>
<dbReference type="GO" id="GO:0005886">
    <property type="term" value="C:plasma membrane"/>
    <property type="evidence" value="ECO:0007669"/>
    <property type="project" value="UniProtKB-SubCell"/>
</dbReference>